<evidence type="ECO:0000256" key="3">
    <source>
        <dbReference type="PROSITE-ProRule" id="PRU00182"/>
    </source>
</evidence>
<dbReference type="NCBIfam" id="TIGR00478">
    <property type="entry name" value="tly"/>
    <property type="match status" value="1"/>
</dbReference>
<dbReference type="CDD" id="cd00165">
    <property type="entry name" value="S4"/>
    <property type="match status" value="1"/>
</dbReference>
<keyword evidence="5" id="KW-0489">Methyltransferase</keyword>
<name>A0A0M1P3M8_9BACL</name>
<evidence type="ECO:0000256" key="1">
    <source>
        <dbReference type="ARBA" id="ARBA00022884"/>
    </source>
</evidence>
<dbReference type="Pfam" id="PF01728">
    <property type="entry name" value="FtsJ"/>
    <property type="match status" value="1"/>
</dbReference>
<comment type="caution">
    <text evidence="5">The sequence shown here is derived from an EMBL/GenBank/DDBJ whole genome shotgun (WGS) entry which is preliminary data.</text>
</comment>
<dbReference type="Gene3D" id="3.10.290.10">
    <property type="entry name" value="RNA-binding S4 domain"/>
    <property type="match status" value="1"/>
</dbReference>
<dbReference type="GO" id="GO:0008168">
    <property type="term" value="F:methyltransferase activity"/>
    <property type="evidence" value="ECO:0007669"/>
    <property type="project" value="UniProtKB-KW"/>
</dbReference>
<reference evidence="6" key="1">
    <citation type="submission" date="2015-08" db="EMBL/GenBank/DDBJ databases">
        <title>Genome sequencing project for genomic taxonomy and phylogenomics of Bacillus-like bacteria.</title>
        <authorList>
            <person name="Liu B."/>
            <person name="Wang J."/>
            <person name="Zhu Y."/>
            <person name="Liu G."/>
            <person name="Chen Q."/>
            <person name="Chen Z."/>
            <person name="Lan J."/>
            <person name="Che J."/>
            <person name="Ge C."/>
            <person name="Shi H."/>
            <person name="Pan Z."/>
            <person name="Liu X."/>
        </authorList>
    </citation>
    <scope>NUCLEOTIDE SEQUENCE [LARGE SCALE GENOMIC DNA]</scope>
    <source>
        <strain evidence="6">FJAT-22460</strain>
    </source>
</reference>
<dbReference type="Gene3D" id="3.40.50.150">
    <property type="entry name" value="Vaccinia Virus protein VP39"/>
    <property type="match status" value="1"/>
</dbReference>
<dbReference type="RefSeq" id="WP_054401613.1">
    <property type="nucleotide sequence ID" value="NZ_LIUT01000001.1"/>
</dbReference>
<sequence length="290" mass="32178">MDPTQKERIDVLLVEQGYYESREKAKAAIMAGLVYAGTERIEKAGMKIPRTSELKVKGSVHPYVSRGGLKLEKAIRSFGIDMKGRTMLDIGSSTGGFTDCALQHGASYVYAIDVGYNQLDWSLRNDERVCVMERTNFRYMTPEDLKGPQPDFASIDVSFISLRIILPPLKNLLDHSGDIAALIKPQFEAGREKVGKSGVVRDPKVHKEVLKQVLTFADELGFKLKNLTFSPITGGEGNIEFLAHWRIEPEVSESSEEPTQESGQDSVHLSQWIDTVVTQAAHTFTGNSSK</sequence>
<evidence type="ECO:0000259" key="4">
    <source>
        <dbReference type="SMART" id="SM00363"/>
    </source>
</evidence>
<dbReference type="AlphaFoldDB" id="A0A0M1P3M8"/>
<gene>
    <name evidence="5" type="ORF">AM231_05460</name>
</gene>
<keyword evidence="1 3" id="KW-0694">RNA-binding</keyword>
<keyword evidence="5" id="KW-0808">Transferase</keyword>
<evidence type="ECO:0000313" key="6">
    <source>
        <dbReference type="Proteomes" id="UP000036932"/>
    </source>
</evidence>
<dbReference type="InterPro" id="IPR029063">
    <property type="entry name" value="SAM-dependent_MTases_sf"/>
</dbReference>
<proteinExistence type="inferred from homology"/>
<dbReference type="InterPro" id="IPR002942">
    <property type="entry name" value="S4_RNA-bd"/>
</dbReference>
<evidence type="ECO:0000256" key="2">
    <source>
        <dbReference type="ARBA" id="ARBA00029460"/>
    </source>
</evidence>
<evidence type="ECO:0000313" key="5">
    <source>
        <dbReference type="EMBL" id="KOR88659.1"/>
    </source>
</evidence>
<dbReference type="PROSITE" id="PS50889">
    <property type="entry name" value="S4"/>
    <property type="match status" value="1"/>
</dbReference>
<dbReference type="SUPFAM" id="SSF53335">
    <property type="entry name" value="S-adenosyl-L-methionine-dependent methyltransferases"/>
    <property type="match status" value="1"/>
</dbReference>
<dbReference type="InterPro" id="IPR047048">
    <property type="entry name" value="TlyA"/>
</dbReference>
<dbReference type="EMBL" id="LIUT01000001">
    <property type="protein sequence ID" value="KOR88659.1"/>
    <property type="molecule type" value="Genomic_DNA"/>
</dbReference>
<dbReference type="GO" id="GO:0032259">
    <property type="term" value="P:methylation"/>
    <property type="evidence" value="ECO:0007669"/>
    <property type="project" value="UniProtKB-KW"/>
</dbReference>
<organism evidence="5 6">
    <name type="scientific">Paenibacillus solani</name>
    <dbReference type="NCBI Taxonomy" id="1705565"/>
    <lineage>
        <taxon>Bacteria</taxon>
        <taxon>Bacillati</taxon>
        <taxon>Bacillota</taxon>
        <taxon>Bacilli</taxon>
        <taxon>Bacillales</taxon>
        <taxon>Paenibacillaceae</taxon>
        <taxon>Paenibacillus</taxon>
    </lineage>
</organism>
<dbReference type="SUPFAM" id="SSF55174">
    <property type="entry name" value="Alpha-L RNA-binding motif"/>
    <property type="match status" value="1"/>
</dbReference>
<dbReference type="PATRIC" id="fig|1705565.3.peg.2985"/>
<keyword evidence="6" id="KW-1185">Reference proteome</keyword>
<dbReference type="PANTHER" id="PTHR32319:SF0">
    <property type="entry name" value="BACTERIAL HEMOLYSIN-LIKE PROTEIN"/>
    <property type="match status" value="1"/>
</dbReference>
<dbReference type="PIRSF" id="PIRSF005578">
    <property type="entry name" value="TlyA"/>
    <property type="match status" value="1"/>
</dbReference>
<dbReference type="SMART" id="SM00363">
    <property type="entry name" value="S4"/>
    <property type="match status" value="1"/>
</dbReference>
<dbReference type="GO" id="GO:0003723">
    <property type="term" value="F:RNA binding"/>
    <property type="evidence" value="ECO:0007669"/>
    <property type="project" value="UniProtKB-KW"/>
</dbReference>
<dbReference type="InterPro" id="IPR002877">
    <property type="entry name" value="RNA_MeTrfase_FtsJ_dom"/>
</dbReference>
<dbReference type="Proteomes" id="UP000036932">
    <property type="component" value="Unassembled WGS sequence"/>
</dbReference>
<dbReference type="Pfam" id="PF01479">
    <property type="entry name" value="S4"/>
    <property type="match status" value="1"/>
</dbReference>
<feature type="domain" description="RNA-binding S4" evidence="4">
    <location>
        <begin position="7"/>
        <end position="72"/>
    </location>
</feature>
<protein>
    <submittedName>
        <fullName evidence="5">RNA methyltransferase</fullName>
    </submittedName>
</protein>
<dbReference type="PANTHER" id="PTHR32319">
    <property type="entry name" value="BACTERIAL HEMOLYSIN-LIKE PROTEIN"/>
    <property type="match status" value="1"/>
</dbReference>
<accession>A0A0M1P3M8</accession>
<dbReference type="InterPro" id="IPR036986">
    <property type="entry name" value="S4_RNA-bd_sf"/>
</dbReference>
<dbReference type="OrthoDB" id="9784736at2"/>
<dbReference type="InterPro" id="IPR004538">
    <property type="entry name" value="Hemolysin_A/TlyA"/>
</dbReference>
<comment type="similarity">
    <text evidence="2">Belongs to the TlyA family.</text>
</comment>